<name>A0ABS5E0E6_9BURK</name>
<feature type="chain" id="PRO_5047526905" description="diguanylate cyclase" evidence="5">
    <location>
        <begin position="20"/>
        <end position="712"/>
    </location>
</feature>
<dbReference type="EC" id="2.7.7.65" evidence="1"/>
<dbReference type="InterPro" id="IPR043128">
    <property type="entry name" value="Rev_trsase/Diguanyl_cyclase"/>
</dbReference>
<keyword evidence="5" id="KW-0732">Signal</keyword>
<keyword evidence="4" id="KW-0812">Transmembrane</keyword>
<evidence type="ECO:0000256" key="5">
    <source>
        <dbReference type="SAM" id="SignalP"/>
    </source>
</evidence>
<feature type="compositionally biased region" description="Basic and acidic residues" evidence="3">
    <location>
        <begin position="698"/>
        <end position="712"/>
    </location>
</feature>
<feature type="domain" description="GGDEF" evidence="6">
    <location>
        <begin position="492"/>
        <end position="629"/>
    </location>
</feature>
<dbReference type="Gene3D" id="1.25.40.10">
    <property type="entry name" value="Tetratricopeptide repeat domain"/>
    <property type="match status" value="2"/>
</dbReference>
<evidence type="ECO:0000313" key="8">
    <source>
        <dbReference type="Proteomes" id="UP000672097"/>
    </source>
</evidence>
<feature type="region of interest" description="Disordered" evidence="3">
    <location>
        <begin position="662"/>
        <end position="712"/>
    </location>
</feature>
<reference evidence="7 8" key="1">
    <citation type="submission" date="2021-04" db="EMBL/GenBank/DDBJ databases">
        <title>The genome sequence of type strain Ideonella paludis KCTC 32238.</title>
        <authorList>
            <person name="Liu Y."/>
        </authorList>
    </citation>
    <scope>NUCLEOTIDE SEQUENCE [LARGE SCALE GENOMIC DNA]</scope>
    <source>
        <strain evidence="7 8">KCTC 32238</strain>
    </source>
</reference>
<dbReference type="PROSITE" id="PS50887">
    <property type="entry name" value="GGDEF"/>
    <property type="match status" value="1"/>
</dbReference>
<dbReference type="SUPFAM" id="SSF55073">
    <property type="entry name" value="Nucleotide cyclase"/>
    <property type="match status" value="1"/>
</dbReference>
<dbReference type="SMART" id="SM00267">
    <property type="entry name" value="GGDEF"/>
    <property type="match status" value="1"/>
</dbReference>
<keyword evidence="4" id="KW-0472">Membrane</keyword>
<dbReference type="Proteomes" id="UP000672097">
    <property type="component" value="Unassembled WGS sequence"/>
</dbReference>
<dbReference type="PANTHER" id="PTHR45138:SF9">
    <property type="entry name" value="DIGUANYLATE CYCLASE DGCM-RELATED"/>
    <property type="match status" value="1"/>
</dbReference>
<evidence type="ECO:0000256" key="3">
    <source>
        <dbReference type="SAM" id="MobiDB-lite"/>
    </source>
</evidence>
<dbReference type="Pfam" id="PF00990">
    <property type="entry name" value="GGDEF"/>
    <property type="match status" value="1"/>
</dbReference>
<proteinExistence type="predicted"/>
<dbReference type="InterPro" id="IPR011990">
    <property type="entry name" value="TPR-like_helical_dom_sf"/>
</dbReference>
<comment type="catalytic activity">
    <reaction evidence="2">
        <text>2 GTP = 3',3'-c-di-GMP + 2 diphosphate</text>
        <dbReference type="Rhea" id="RHEA:24898"/>
        <dbReference type="ChEBI" id="CHEBI:33019"/>
        <dbReference type="ChEBI" id="CHEBI:37565"/>
        <dbReference type="ChEBI" id="CHEBI:58805"/>
        <dbReference type="EC" id="2.7.7.65"/>
    </reaction>
</comment>
<keyword evidence="8" id="KW-1185">Reference proteome</keyword>
<evidence type="ECO:0000256" key="1">
    <source>
        <dbReference type="ARBA" id="ARBA00012528"/>
    </source>
</evidence>
<evidence type="ECO:0000256" key="2">
    <source>
        <dbReference type="ARBA" id="ARBA00034247"/>
    </source>
</evidence>
<evidence type="ECO:0000313" key="7">
    <source>
        <dbReference type="EMBL" id="MBQ0936871.1"/>
    </source>
</evidence>
<dbReference type="SUPFAM" id="SSF48452">
    <property type="entry name" value="TPR-like"/>
    <property type="match status" value="2"/>
</dbReference>
<gene>
    <name evidence="7" type="ORF">KAK11_16210</name>
</gene>
<feature type="compositionally biased region" description="Basic and acidic residues" evidence="3">
    <location>
        <begin position="679"/>
        <end position="689"/>
    </location>
</feature>
<dbReference type="Gene3D" id="3.30.70.270">
    <property type="match status" value="1"/>
</dbReference>
<feature type="signal peptide" evidence="5">
    <location>
        <begin position="1"/>
        <end position="19"/>
    </location>
</feature>
<dbReference type="NCBIfam" id="TIGR00254">
    <property type="entry name" value="GGDEF"/>
    <property type="match status" value="1"/>
</dbReference>
<feature type="transmembrane region" description="Helical" evidence="4">
    <location>
        <begin position="424"/>
        <end position="443"/>
    </location>
</feature>
<dbReference type="RefSeq" id="WP_210810267.1">
    <property type="nucleotide sequence ID" value="NZ_JAGQDG010000006.1"/>
</dbReference>
<evidence type="ECO:0000259" key="6">
    <source>
        <dbReference type="PROSITE" id="PS50887"/>
    </source>
</evidence>
<sequence>MKWAALLLLAFGIAPCAQATALTDTLDKLERQGRESPEPALKALEALKVSRPDDEFRRQVTKGLILAANGRAKEARALADALRQANPVPGDSDGQAAADMVLAQLAQVEAQPEATARLAQSGLARLQSACAQQAPTCGWRLRWQLEMLASGAARIRGLDHDAQQLADSALTIAQAHQDPYRQSLSTLSLAIQAMRVDELDAAEARLREARQWAERSQEPDMKVRVLMFTAELHQRRNDLPGVQMHLREALALAQSAQLTRQTSNLWINLSDWALNAGRPQEAIRMLNQAHHGVRALNDRRLEATLHHNLGMARIALGQIAAGKREVEMGLALWEGSGAHDELAACLQEYSEALARVGDTSGALSAYHRERKLKREAMAADRETALASLHNRFERDAQKREIELQARENAVQRVRLDNHQARQRLWVWLAVLAGLIMVVLGLLVRRMRQAQQLLRRRQDDLRVQSEQDSLTGLANRRCLQRSLQAAQGSRGEYCGGLLLIDLDHFKRINDDYGHSGGDLVLKEVARRLSGLMGPGDVLGRWGGEEFAIHLNPAQPARGAQMAQAVLAAIGERPFELPTVSLTVTASVGFGAFPLSPDSLLIRWEQALNLADMALYLAKTQGRNQALGIRGLQVDGPEALADIEADFDDARRSGKVQLQAVAGPALHNPAHASQTPSPRLVEADGAVRPERAAVPSECPEPGHHGAESGESSRA</sequence>
<dbReference type="InterPro" id="IPR050469">
    <property type="entry name" value="Diguanylate_Cyclase"/>
</dbReference>
<comment type="caution">
    <text evidence="7">The sequence shown here is derived from an EMBL/GenBank/DDBJ whole genome shotgun (WGS) entry which is preliminary data.</text>
</comment>
<dbReference type="InterPro" id="IPR029787">
    <property type="entry name" value="Nucleotide_cyclase"/>
</dbReference>
<organism evidence="7 8">
    <name type="scientific">Ideonella paludis</name>
    <dbReference type="NCBI Taxonomy" id="1233411"/>
    <lineage>
        <taxon>Bacteria</taxon>
        <taxon>Pseudomonadati</taxon>
        <taxon>Pseudomonadota</taxon>
        <taxon>Betaproteobacteria</taxon>
        <taxon>Burkholderiales</taxon>
        <taxon>Sphaerotilaceae</taxon>
        <taxon>Ideonella</taxon>
    </lineage>
</organism>
<evidence type="ECO:0000256" key="4">
    <source>
        <dbReference type="SAM" id="Phobius"/>
    </source>
</evidence>
<keyword evidence="4" id="KW-1133">Transmembrane helix</keyword>
<dbReference type="PANTHER" id="PTHR45138">
    <property type="entry name" value="REGULATORY COMPONENTS OF SENSORY TRANSDUCTION SYSTEM"/>
    <property type="match status" value="1"/>
</dbReference>
<dbReference type="CDD" id="cd01949">
    <property type="entry name" value="GGDEF"/>
    <property type="match status" value="1"/>
</dbReference>
<protein>
    <recommendedName>
        <fullName evidence="1">diguanylate cyclase</fullName>
        <ecNumber evidence="1">2.7.7.65</ecNumber>
    </recommendedName>
</protein>
<dbReference type="InterPro" id="IPR000160">
    <property type="entry name" value="GGDEF_dom"/>
</dbReference>
<accession>A0ABS5E0E6</accession>
<dbReference type="EMBL" id="JAGQDG010000006">
    <property type="protein sequence ID" value="MBQ0936871.1"/>
    <property type="molecule type" value="Genomic_DNA"/>
</dbReference>